<name>Q9YCH8_AERPE</name>
<dbReference type="PIR" id="H72601">
    <property type="entry name" value="H72601"/>
</dbReference>
<dbReference type="Gene3D" id="3.40.430.10">
    <property type="entry name" value="Dihydrofolate Reductase, subunit A"/>
    <property type="match status" value="1"/>
</dbReference>
<evidence type="ECO:0000256" key="3">
    <source>
        <dbReference type="ARBA" id="ARBA00023002"/>
    </source>
</evidence>
<dbReference type="Proteomes" id="UP000002518">
    <property type="component" value="Chromosome"/>
</dbReference>
<dbReference type="EMBL" id="BA000002">
    <property type="protein sequence ID" value="BAA80270.2"/>
    <property type="molecule type" value="Genomic_DNA"/>
</dbReference>
<dbReference type="RefSeq" id="WP_010866277.1">
    <property type="nucleotide sequence ID" value="NC_000854.2"/>
</dbReference>
<dbReference type="PANTHER" id="PTHR38011:SF7">
    <property type="entry name" value="2,5-DIAMINO-6-RIBOSYLAMINO-4(3H)-PYRIMIDINONE 5'-PHOSPHATE REDUCTASE"/>
    <property type="match status" value="1"/>
</dbReference>
<dbReference type="STRING" id="272557.APE_1279.1"/>
<dbReference type="EnsemblBacteria" id="BAA80270">
    <property type="protein sequence ID" value="BAA80270"/>
    <property type="gene ID" value="APE_1279.1"/>
</dbReference>
<dbReference type="Pfam" id="PF01872">
    <property type="entry name" value="RibD_C"/>
    <property type="match status" value="1"/>
</dbReference>
<sequence length="220" mass="24068">MARPYTFIFSTATLDGRIASITGYSLLSCREDFELQHKYRASADAVMVGSRTAVLDRPRLTVRLARGRSPLRVVVDSGLKVPPDVAGLRRGSVLVTAEGHSRERLKPYLERGVEVVEAGRGKVDLERAVAVLRERLGVRVLMVEGGGGLNCAMLEKGLVDEVRATIAPYIFGGGVGLAECPGVFDGRDRRVELALQHTRILCGGWVHATYTVLRPRKPLY</sequence>
<accession>Q9YCH8</accession>
<organism evidence="5 6">
    <name type="scientific">Aeropyrum pernix (strain ATCC 700893 / DSM 11879 / JCM 9820 / NBRC 100138 / K1)</name>
    <dbReference type="NCBI Taxonomy" id="272557"/>
    <lineage>
        <taxon>Archaea</taxon>
        <taxon>Thermoproteota</taxon>
        <taxon>Thermoprotei</taxon>
        <taxon>Desulfurococcales</taxon>
        <taxon>Desulfurococcaceae</taxon>
        <taxon>Aeropyrum</taxon>
    </lineage>
</organism>
<evidence type="ECO:0000313" key="5">
    <source>
        <dbReference type="EMBL" id="BAA80270.2"/>
    </source>
</evidence>
<dbReference type="InterPro" id="IPR024072">
    <property type="entry name" value="DHFR-like_dom_sf"/>
</dbReference>
<evidence type="ECO:0000256" key="2">
    <source>
        <dbReference type="ARBA" id="ARBA00022857"/>
    </source>
</evidence>
<dbReference type="InterPro" id="IPR002734">
    <property type="entry name" value="RibDG_C"/>
</dbReference>
<keyword evidence="2" id="KW-0521">NADP</keyword>
<protein>
    <submittedName>
        <fullName evidence="5">Pyrimidine nucleotide reductase</fullName>
    </submittedName>
</protein>
<dbReference type="PROSITE" id="PS51257">
    <property type="entry name" value="PROKAR_LIPOPROTEIN"/>
    <property type="match status" value="1"/>
</dbReference>
<dbReference type="eggNOG" id="arCOG01484">
    <property type="taxonomic scope" value="Archaea"/>
</dbReference>
<evidence type="ECO:0000259" key="4">
    <source>
        <dbReference type="Pfam" id="PF01872"/>
    </source>
</evidence>
<evidence type="ECO:0000313" key="6">
    <source>
        <dbReference type="Proteomes" id="UP000002518"/>
    </source>
</evidence>
<evidence type="ECO:0000256" key="1">
    <source>
        <dbReference type="ARBA" id="ARBA00005104"/>
    </source>
</evidence>
<dbReference type="InterPro" id="IPR050765">
    <property type="entry name" value="Riboflavin_Biosynth_HTPR"/>
</dbReference>
<dbReference type="GeneID" id="1445914"/>
<comment type="pathway">
    <text evidence="1">Cofactor biosynthesis; riboflavin biosynthesis.</text>
</comment>
<dbReference type="GO" id="GO:0009231">
    <property type="term" value="P:riboflavin biosynthetic process"/>
    <property type="evidence" value="ECO:0007669"/>
    <property type="project" value="InterPro"/>
</dbReference>
<dbReference type="PANTHER" id="PTHR38011">
    <property type="entry name" value="DIHYDROFOLATE REDUCTASE FAMILY PROTEIN (AFU_ORTHOLOGUE AFUA_8G06820)"/>
    <property type="match status" value="1"/>
</dbReference>
<dbReference type="AlphaFoldDB" id="Q9YCH8"/>
<gene>
    <name evidence="5" type="ordered locus">APE_1279.1</name>
</gene>
<dbReference type="GO" id="GO:0008703">
    <property type="term" value="F:5-amino-6-(5-phosphoribosylamino)uracil reductase activity"/>
    <property type="evidence" value="ECO:0007669"/>
    <property type="project" value="InterPro"/>
</dbReference>
<keyword evidence="6" id="KW-1185">Reference proteome</keyword>
<dbReference type="SUPFAM" id="SSF53597">
    <property type="entry name" value="Dihydrofolate reductase-like"/>
    <property type="match status" value="1"/>
</dbReference>
<reference evidence="5 6" key="1">
    <citation type="journal article" date="1999" name="DNA Res.">
        <title>Complete genome sequence of an aerobic hyper-thermophilic crenarchaeon, Aeropyrum pernix K1.</title>
        <authorList>
            <person name="Kawarabayasi Y."/>
            <person name="Hino Y."/>
            <person name="Horikawa H."/>
            <person name="Yamazaki S."/>
            <person name="Haikawa Y."/>
            <person name="Jin-no K."/>
            <person name="Takahashi M."/>
            <person name="Sekine M."/>
            <person name="Baba S."/>
            <person name="Ankai A."/>
            <person name="Kosugi H."/>
            <person name="Hosoyama A."/>
            <person name="Fukui S."/>
            <person name="Nagai Y."/>
            <person name="Nishijima K."/>
            <person name="Nakazawa H."/>
            <person name="Takamiya M."/>
            <person name="Masuda S."/>
            <person name="Funahashi T."/>
            <person name="Tanaka T."/>
            <person name="Kudoh Y."/>
            <person name="Yamazaki J."/>
            <person name="Kushida N."/>
            <person name="Oguchi A."/>
            <person name="Aoki K."/>
            <person name="Kubota K."/>
            <person name="Nakamura Y."/>
            <person name="Nomura N."/>
            <person name="Sako Y."/>
            <person name="Kikuchi H."/>
        </authorList>
    </citation>
    <scope>NUCLEOTIDE SEQUENCE [LARGE SCALE GENOMIC DNA]</scope>
    <source>
        <strain evidence="6">ATCC 700893 / DSM 11879 / JCM 9820 / NBRC 100138 / K1</strain>
    </source>
</reference>
<proteinExistence type="predicted"/>
<dbReference type="KEGG" id="ape:APE_1279.1"/>
<feature type="domain" description="Bacterial bifunctional deaminase-reductase C-terminal" evidence="4">
    <location>
        <begin position="4"/>
        <end position="201"/>
    </location>
</feature>
<keyword evidence="3" id="KW-0560">Oxidoreductase</keyword>